<evidence type="ECO:0000256" key="3">
    <source>
        <dbReference type="PROSITE-ProRule" id="PRU00339"/>
    </source>
</evidence>
<dbReference type="Pfam" id="PF12969">
    <property type="entry name" value="DUF3857"/>
    <property type="match status" value="1"/>
</dbReference>
<protein>
    <submittedName>
        <fullName evidence="6">DUF3857 domain-containing protein</fullName>
    </submittedName>
</protein>
<feature type="domain" description="DUF3857" evidence="5">
    <location>
        <begin position="64"/>
        <end position="212"/>
    </location>
</feature>
<dbReference type="SUPFAM" id="SSF48452">
    <property type="entry name" value="TPR-like"/>
    <property type="match status" value="1"/>
</dbReference>
<comment type="caution">
    <text evidence="6">The sequence shown here is derived from an EMBL/GenBank/DDBJ whole genome shotgun (WGS) entry which is preliminary data.</text>
</comment>
<keyword evidence="7" id="KW-1185">Reference proteome</keyword>
<dbReference type="InterPro" id="IPR050498">
    <property type="entry name" value="Ycf3"/>
</dbReference>
<gene>
    <name evidence="6" type="ORF">HKD42_06320</name>
</gene>
<dbReference type="Gene3D" id="3.10.620.30">
    <property type="match status" value="1"/>
</dbReference>
<dbReference type="InterPro" id="IPR019734">
    <property type="entry name" value="TPR_rpt"/>
</dbReference>
<dbReference type="RefSeq" id="WP_170011336.1">
    <property type="nucleotide sequence ID" value="NZ_JABCRE010000002.1"/>
</dbReference>
<name>A0A848QLR4_9SPHN</name>
<dbReference type="Proteomes" id="UP000561181">
    <property type="component" value="Unassembled WGS sequence"/>
</dbReference>
<dbReference type="Gene3D" id="2.60.40.3140">
    <property type="match status" value="1"/>
</dbReference>
<keyword evidence="1" id="KW-0677">Repeat</keyword>
<reference evidence="6 7" key="1">
    <citation type="submission" date="2020-04" db="EMBL/GenBank/DDBJ databases">
        <authorList>
            <person name="Liu A."/>
        </authorList>
    </citation>
    <scope>NUCLEOTIDE SEQUENCE [LARGE SCALE GENOMIC DNA]</scope>
    <source>
        <strain evidence="6 7">RZ02</strain>
    </source>
</reference>
<feature type="repeat" description="TPR" evidence="3">
    <location>
        <begin position="714"/>
        <end position="747"/>
    </location>
</feature>
<dbReference type="SMART" id="SM00028">
    <property type="entry name" value="TPR"/>
    <property type="match status" value="3"/>
</dbReference>
<dbReference type="SUPFAM" id="SSF54001">
    <property type="entry name" value="Cysteine proteinases"/>
    <property type="match status" value="1"/>
</dbReference>
<dbReference type="Pfam" id="PF13432">
    <property type="entry name" value="TPR_16"/>
    <property type="match status" value="1"/>
</dbReference>
<dbReference type="PANTHER" id="PTHR44858">
    <property type="entry name" value="TETRATRICOPEPTIDE REPEAT PROTEIN 6"/>
    <property type="match status" value="1"/>
</dbReference>
<proteinExistence type="predicted"/>
<evidence type="ECO:0000313" key="7">
    <source>
        <dbReference type="Proteomes" id="UP000561181"/>
    </source>
</evidence>
<sequence>MYKFSGISAFALVAISAPAYAGEEVQYEATPDWVVEATIDPATIDSGPSDILYDWQHRLDGGMVHEYGDRVVRIDNPTSLRDEGTLQYTWAPDKGDLFIHRFEILREGEIIDLAAQGVEFDIIRREKGLESRLLDGRLTATVAVPGLQEGDVLRVAHSITLSDQALGEEVQALQYLPSEPWRVGQARAIMSWPVGSDIAFRAEAAVILPDPVVRDGYNFLNVELPLAERDDMPGDAPSRFSRPYVLRAGSFESWQELSMVMEPHFTQAATIVPGGKLSAEAATIAAATDDPLERTALAVRLVQDQVSYLLNGLDGGNYLPQTTEETWEKRYGDCKAKSVLLMAVLRQLGVEADVVLVASEGGDALPDLLPMPANFDHMIVKASIDGVDYWLDGTSTATRLNNLANVPPFHYALTLSPEGADLAKMEQRPRAFPDMSADVVFDHTAGIDLPALFSMAISISGAQGTGIQAAVDEGDPEVIKGIGESFGESSELGAQVTSVSLSYDEEEAVGTIIVKGVSSSMFEFERGEMTLDVASADDVSFAPNRVQRKWRGIPVATDGSYREHSNTRVLLPQNGQGFTFSGVEQFNDSFATTRLLRNANLLDGEIRVEEQTIRQLGEIAVGDLAVHRRAALRISKSDLTLNAPDDAVWRWDLSTADLRKRTKAAQDAYTVAVEKADEDDFSALKSRANFFRVVFDYDNALRDLDQIIEEKPTANLFLSRANVLIALDDLSGAIANIQSAYELSPTNDTAYFQAEIMARNGDSDGALELLELLPVSEDERNGFVDAQSFVLGLAGDLDMGLAMLEERLIEKPESSILLNASCWYRGIFRTGLDDAMSHCNRALERTQYPASLLDSRAMVHYAKGDYDAALVDLESALKLAPGMSASRYLRGVILMERGDKEGRKLVESALRQSPQLQRYYTNFGINPDL</sequence>
<dbReference type="AlphaFoldDB" id="A0A848QLR4"/>
<evidence type="ECO:0000313" key="6">
    <source>
        <dbReference type="EMBL" id="NMW31670.1"/>
    </source>
</evidence>
<dbReference type="PROSITE" id="PS50005">
    <property type="entry name" value="TPR"/>
    <property type="match status" value="2"/>
</dbReference>
<evidence type="ECO:0000259" key="5">
    <source>
        <dbReference type="Pfam" id="PF12969"/>
    </source>
</evidence>
<dbReference type="EMBL" id="JABCRE010000002">
    <property type="protein sequence ID" value="NMW31670.1"/>
    <property type="molecule type" value="Genomic_DNA"/>
</dbReference>
<feature type="chain" id="PRO_5032687193" evidence="4">
    <location>
        <begin position="22"/>
        <end position="929"/>
    </location>
</feature>
<accession>A0A848QLR4</accession>
<evidence type="ECO:0000256" key="1">
    <source>
        <dbReference type="ARBA" id="ARBA00022737"/>
    </source>
</evidence>
<evidence type="ECO:0000256" key="4">
    <source>
        <dbReference type="SAM" id="SignalP"/>
    </source>
</evidence>
<evidence type="ECO:0000256" key="2">
    <source>
        <dbReference type="ARBA" id="ARBA00022803"/>
    </source>
</evidence>
<feature type="signal peptide" evidence="4">
    <location>
        <begin position="1"/>
        <end position="21"/>
    </location>
</feature>
<dbReference type="InterPro" id="IPR011990">
    <property type="entry name" value="TPR-like_helical_dom_sf"/>
</dbReference>
<dbReference type="Gene3D" id="1.25.40.10">
    <property type="entry name" value="Tetratricopeptide repeat domain"/>
    <property type="match status" value="2"/>
</dbReference>
<keyword evidence="2 3" id="KW-0802">TPR repeat</keyword>
<dbReference type="PANTHER" id="PTHR44858:SF1">
    <property type="entry name" value="UDP-N-ACETYLGLUCOSAMINE--PEPTIDE N-ACETYLGLUCOSAMINYLTRANSFERASE SPINDLY-RELATED"/>
    <property type="match status" value="1"/>
</dbReference>
<keyword evidence="4" id="KW-0732">Signal</keyword>
<dbReference type="InterPro" id="IPR038765">
    <property type="entry name" value="Papain-like_cys_pep_sf"/>
</dbReference>
<dbReference type="InterPro" id="IPR024618">
    <property type="entry name" value="DUF3857"/>
</dbReference>
<organism evidence="6 7">
    <name type="scientific">Pontixanthobacter rizhaonensis</name>
    <dbReference type="NCBI Taxonomy" id="2730337"/>
    <lineage>
        <taxon>Bacteria</taxon>
        <taxon>Pseudomonadati</taxon>
        <taxon>Pseudomonadota</taxon>
        <taxon>Alphaproteobacteria</taxon>
        <taxon>Sphingomonadales</taxon>
        <taxon>Erythrobacteraceae</taxon>
        <taxon>Pontixanthobacter</taxon>
    </lineage>
</organism>
<feature type="repeat" description="TPR" evidence="3">
    <location>
        <begin position="850"/>
        <end position="883"/>
    </location>
</feature>